<keyword evidence="3" id="KW-1185">Reference proteome</keyword>
<feature type="transmembrane region" description="Helical" evidence="1">
    <location>
        <begin position="132"/>
        <end position="153"/>
    </location>
</feature>
<protein>
    <submittedName>
        <fullName evidence="2">Uncharacterized protein</fullName>
    </submittedName>
</protein>
<name>A0A100XW92_9EURY</name>
<accession>A0A100XW92</accession>
<comment type="caution">
    <text evidence="2">The sequence shown here is derived from an EMBL/GenBank/DDBJ whole genome shotgun (WGS) entry which is preliminary data.</text>
</comment>
<evidence type="ECO:0000256" key="1">
    <source>
        <dbReference type="SAM" id="Phobius"/>
    </source>
</evidence>
<feature type="transmembrane region" description="Helical" evidence="1">
    <location>
        <begin position="99"/>
        <end position="120"/>
    </location>
</feature>
<dbReference type="RefSeq" id="WP_058939568.1">
    <property type="nucleotide sequence ID" value="NZ_LLYW01000036.1"/>
</dbReference>
<dbReference type="STRING" id="227598.APY94_10405"/>
<proteinExistence type="predicted"/>
<feature type="transmembrane region" description="Helical" evidence="1">
    <location>
        <begin position="75"/>
        <end position="93"/>
    </location>
</feature>
<reference evidence="2 3" key="1">
    <citation type="submission" date="2015-10" db="EMBL/GenBank/DDBJ databases">
        <title>Draft genome sequence of Thermococcus celericrescens strain DSM 17994.</title>
        <authorList>
            <person name="Hong S.-J."/>
            <person name="Park C.-E."/>
            <person name="Shin J.-H."/>
        </authorList>
    </citation>
    <scope>NUCLEOTIDE SEQUENCE [LARGE SCALE GENOMIC DNA]</scope>
    <source>
        <strain evidence="2 3">DSM 17994</strain>
    </source>
</reference>
<keyword evidence="1" id="KW-0472">Membrane</keyword>
<dbReference type="AlphaFoldDB" id="A0A100XW92"/>
<evidence type="ECO:0000313" key="2">
    <source>
        <dbReference type="EMBL" id="KUH32299.1"/>
    </source>
</evidence>
<keyword evidence="1" id="KW-1133">Transmembrane helix</keyword>
<evidence type="ECO:0000313" key="3">
    <source>
        <dbReference type="Proteomes" id="UP000053462"/>
    </source>
</evidence>
<dbReference type="Proteomes" id="UP000053462">
    <property type="component" value="Unassembled WGS sequence"/>
</dbReference>
<gene>
    <name evidence="2" type="ORF">APY94_10405</name>
</gene>
<feature type="transmembrane region" description="Helical" evidence="1">
    <location>
        <begin position="43"/>
        <end position="63"/>
    </location>
</feature>
<dbReference type="OrthoDB" id="101199at2157"/>
<keyword evidence="1" id="KW-0812">Transmembrane</keyword>
<dbReference type="EMBL" id="LLYW01000036">
    <property type="protein sequence ID" value="KUH32299.1"/>
    <property type="molecule type" value="Genomic_DNA"/>
</dbReference>
<sequence length="186" mass="20013">MADWKSYLLPGLFLLQAGINLMFYGFPAVMFSVVIPEGLYGKLAWALPFLMLGYFALGILALYYLSAANVRRGKLLGLLYFGAGALGSAVVLSESLHEMPLLPATFALWLALSLLGMLLLFRGIGVSWKLSLVAMTLLGISALVSASTAQWVVEDYYAHVHIGEIPENATVIVAYPENVSPPNGTG</sequence>
<organism evidence="2 3">
    <name type="scientific">Thermococcus celericrescens</name>
    <dbReference type="NCBI Taxonomy" id="227598"/>
    <lineage>
        <taxon>Archaea</taxon>
        <taxon>Methanobacteriati</taxon>
        <taxon>Methanobacteriota</taxon>
        <taxon>Thermococci</taxon>
        <taxon>Thermococcales</taxon>
        <taxon>Thermococcaceae</taxon>
        <taxon>Thermococcus</taxon>
    </lineage>
</organism>
<feature type="transmembrane region" description="Helical" evidence="1">
    <location>
        <begin position="7"/>
        <end position="31"/>
    </location>
</feature>